<dbReference type="InterPro" id="IPR031656">
    <property type="entry name" value="DAO_C"/>
</dbReference>
<dbReference type="EMBL" id="FXXQ01000021">
    <property type="protein sequence ID" value="SMX25638.1"/>
    <property type="molecule type" value="Genomic_DNA"/>
</dbReference>
<comment type="similarity">
    <text evidence="2 6">Belongs to the FAD-dependent glycerol-3-phosphate dehydrogenase family.</text>
</comment>
<keyword evidence="3 6" id="KW-0285">Flavoprotein</keyword>
<evidence type="ECO:0000313" key="9">
    <source>
        <dbReference type="EMBL" id="SMX25638.1"/>
    </source>
</evidence>
<dbReference type="EC" id="1.1.5.3" evidence="6"/>
<dbReference type="Gene3D" id="3.50.50.60">
    <property type="entry name" value="FAD/NAD(P)-binding domain"/>
    <property type="match status" value="1"/>
</dbReference>
<dbReference type="GO" id="GO:0046168">
    <property type="term" value="P:glycerol-3-phosphate catabolic process"/>
    <property type="evidence" value="ECO:0007669"/>
    <property type="project" value="TreeGrafter"/>
</dbReference>
<gene>
    <name evidence="9" type="primary">glpD_2</name>
    <name evidence="9" type="ORF">BOA8489_03782</name>
</gene>
<dbReference type="AlphaFoldDB" id="A0A238J4K9"/>
<name>A0A238J4K9_9RHOB</name>
<accession>A0A238J4K9</accession>
<dbReference type="GO" id="GO:0004368">
    <property type="term" value="F:glycerol-3-phosphate dehydrogenase (quinone) activity"/>
    <property type="evidence" value="ECO:0007669"/>
    <property type="project" value="UniProtKB-EC"/>
</dbReference>
<dbReference type="InterPro" id="IPR006076">
    <property type="entry name" value="FAD-dep_OxRdtase"/>
</dbReference>
<dbReference type="GO" id="GO:0009331">
    <property type="term" value="C:glycerol-3-phosphate dehydrogenase (FAD) complex"/>
    <property type="evidence" value="ECO:0007669"/>
    <property type="project" value="UniProtKB-UniRule"/>
</dbReference>
<keyword evidence="5 6" id="KW-0560">Oxidoreductase</keyword>
<dbReference type="NCBIfam" id="NF009906">
    <property type="entry name" value="PRK13369.1"/>
    <property type="match status" value="1"/>
</dbReference>
<reference evidence="9 10" key="1">
    <citation type="submission" date="2017-05" db="EMBL/GenBank/DDBJ databases">
        <authorList>
            <person name="Song R."/>
            <person name="Chenine A.L."/>
            <person name="Ruprecht R.M."/>
        </authorList>
    </citation>
    <scope>NUCLEOTIDE SEQUENCE [LARGE SCALE GENOMIC DNA]</scope>
    <source>
        <strain evidence="9 10">CECT 8489</strain>
    </source>
</reference>
<dbReference type="InterPro" id="IPR038299">
    <property type="entry name" value="DAO_C_sf"/>
</dbReference>
<dbReference type="RefSeq" id="WP_093975829.1">
    <property type="nucleotide sequence ID" value="NZ_FXXQ01000021.1"/>
</dbReference>
<keyword evidence="10" id="KW-1185">Reference proteome</keyword>
<dbReference type="PANTHER" id="PTHR11985:SF15">
    <property type="entry name" value="GLYCEROL-3-PHOSPHATE DEHYDROGENASE, MITOCHONDRIAL"/>
    <property type="match status" value="1"/>
</dbReference>
<dbReference type="Gene3D" id="6.10.250.1890">
    <property type="match status" value="1"/>
</dbReference>
<evidence type="ECO:0000256" key="6">
    <source>
        <dbReference type="RuleBase" id="RU361217"/>
    </source>
</evidence>
<evidence type="ECO:0000256" key="3">
    <source>
        <dbReference type="ARBA" id="ARBA00022630"/>
    </source>
</evidence>
<evidence type="ECO:0000256" key="1">
    <source>
        <dbReference type="ARBA" id="ARBA00001974"/>
    </source>
</evidence>
<comment type="catalytic activity">
    <reaction evidence="6">
        <text>a quinone + sn-glycerol 3-phosphate = dihydroxyacetone phosphate + a quinol</text>
        <dbReference type="Rhea" id="RHEA:18977"/>
        <dbReference type="ChEBI" id="CHEBI:24646"/>
        <dbReference type="ChEBI" id="CHEBI:57597"/>
        <dbReference type="ChEBI" id="CHEBI:57642"/>
        <dbReference type="ChEBI" id="CHEBI:132124"/>
        <dbReference type="EC" id="1.1.5.3"/>
    </reaction>
</comment>
<dbReference type="InterPro" id="IPR000447">
    <property type="entry name" value="G3P_DH_FAD-dep"/>
</dbReference>
<dbReference type="InterPro" id="IPR036188">
    <property type="entry name" value="FAD/NAD-bd_sf"/>
</dbReference>
<proteinExistence type="inferred from homology"/>
<dbReference type="Gene3D" id="1.10.8.870">
    <property type="entry name" value="Alpha-glycerophosphate oxidase, cap domain"/>
    <property type="match status" value="1"/>
</dbReference>
<evidence type="ECO:0000256" key="2">
    <source>
        <dbReference type="ARBA" id="ARBA00007330"/>
    </source>
</evidence>
<feature type="domain" description="Alpha-glycerophosphate oxidase C-terminal" evidence="8">
    <location>
        <begin position="412"/>
        <end position="507"/>
    </location>
</feature>
<evidence type="ECO:0000256" key="5">
    <source>
        <dbReference type="ARBA" id="ARBA00023002"/>
    </source>
</evidence>
<evidence type="ECO:0000256" key="4">
    <source>
        <dbReference type="ARBA" id="ARBA00022827"/>
    </source>
</evidence>
<feature type="domain" description="FAD dependent oxidoreductase" evidence="7">
    <location>
        <begin position="12"/>
        <end position="389"/>
    </location>
</feature>
<dbReference type="PROSITE" id="PS00977">
    <property type="entry name" value="FAD_G3PDH_1"/>
    <property type="match status" value="1"/>
</dbReference>
<organism evidence="9 10">
    <name type="scientific">Boseongicola aestuarii</name>
    <dbReference type="NCBI Taxonomy" id="1470561"/>
    <lineage>
        <taxon>Bacteria</taxon>
        <taxon>Pseudomonadati</taxon>
        <taxon>Pseudomonadota</taxon>
        <taxon>Alphaproteobacteria</taxon>
        <taxon>Rhodobacterales</taxon>
        <taxon>Paracoccaceae</taxon>
        <taxon>Boseongicola</taxon>
    </lineage>
</organism>
<dbReference type="OrthoDB" id="9766796at2"/>
<comment type="cofactor">
    <cofactor evidence="1 6">
        <name>FAD</name>
        <dbReference type="ChEBI" id="CHEBI:57692"/>
    </cofactor>
</comment>
<dbReference type="PANTHER" id="PTHR11985">
    <property type="entry name" value="GLYCEROL-3-PHOSPHATE DEHYDROGENASE"/>
    <property type="match status" value="1"/>
</dbReference>
<dbReference type="PRINTS" id="PR01001">
    <property type="entry name" value="FADG3PDH"/>
</dbReference>
<dbReference type="Pfam" id="PF16901">
    <property type="entry name" value="DAO_C"/>
    <property type="match status" value="1"/>
</dbReference>
<dbReference type="NCBIfam" id="NF008899">
    <property type="entry name" value="PRK12266.1"/>
    <property type="match status" value="1"/>
</dbReference>
<dbReference type="PROSITE" id="PS00978">
    <property type="entry name" value="FAD_G3PDH_2"/>
    <property type="match status" value="1"/>
</dbReference>
<dbReference type="Proteomes" id="UP000201838">
    <property type="component" value="Unassembled WGS sequence"/>
</dbReference>
<protein>
    <recommendedName>
        <fullName evidence="6">Glycerol-3-phosphate dehydrogenase</fullName>
        <ecNumber evidence="6">1.1.5.3</ecNumber>
    </recommendedName>
</protein>
<dbReference type="SUPFAM" id="SSF51905">
    <property type="entry name" value="FAD/NAD(P)-binding domain"/>
    <property type="match status" value="1"/>
</dbReference>
<keyword evidence="4" id="KW-0274">FAD</keyword>
<dbReference type="Gene3D" id="3.30.9.10">
    <property type="entry name" value="D-Amino Acid Oxidase, subunit A, domain 2"/>
    <property type="match status" value="1"/>
</dbReference>
<sequence length="540" mass="60553">MSNDSATPDVFDLLVVGGGINGCGIARDAAGRGLSVALAEMNDLASATSSASTKLFHGGLRYLEYLEFNLVRHALREREVLLRAMPHISWPMRFVLPFSPDMRFDAHTPVSRILNWLMPWLKGRRPSWIIRFGLFLYDRLGGRKLLPPTRSLDLRGTKEGEPLKDRFQKAYEYSDCWIEDSRLVVLNAQDADNRGAHIMVRTKVEKAVRSSNAWEITLRNTQTNEERSIKARMLVNAGGPWVGDIIHQRANIRSNEGVRLVRGSHIVTKRLYGHDKCYFFQGADGRIIFAIPYETDFTLIGTTDQEHKNPDVMPECTVAEQQYLVDFANTYFKRGISLDDIVWTYSGMRPLYDDGASSATAATRDYTLKVDAAGGAPILNIFGGKITTYRKLAEDAMDTIVHFFPGTSGHWTAGVALPGGDFAVDGVDGLIKRLMQDYPFLGPLWARRLVRAYGTLSWDVLGHAESQADLGLEFGATLTESEVLWLVRREYARTAEDIVWRRSKLGLRLTGDEIQGLESWMQAYHDPAKTLSSAIRGEQA</sequence>
<dbReference type="Pfam" id="PF01266">
    <property type="entry name" value="DAO"/>
    <property type="match status" value="1"/>
</dbReference>
<evidence type="ECO:0000313" key="10">
    <source>
        <dbReference type="Proteomes" id="UP000201838"/>
    </source>
</evidence>
<evidence type="ECO:0000259" key="8">
    <source>
        <dbReference type="Pfam" id="PF16901"/>
    </source>
</evidence>
<evidence type="ECO:0000259" key="7">
    <source>
        <dbReference type="Pfam" id="PF01266"/>
    </source>
</evidence>